<dbReference type="AlphaFoldDB" id="A0A286UEH3"/>
<name>A0A286UEH3_9AGAM</name>
<keyword evidence="3" id="KW-0547">Nucleotide-binding</keyword>
<dbReference type="EMBL" id="NBII01000006">
    <property type="protein sequence ID" value="PAV18022.1"/>
    <property type="molecule type" value="Genomic_DNA"/>
</dbReference>
<evidence type="ECO:0000256" key="5">
    <source>
        <dbReference type="ARBA" id="ARBA00022840"/>
    </source>
</evidence>
<evidence type="ECO:0000256" key="6">
    <source>
        <dbReference type="SAM" id="MobiDB-lite"/>
    </source>
</evidence>
<evidence type="ECO:0000256" key="2">
    <source>
        <dbReference type="ARBA" id="ARBA00022679"/>
    </source>
</evidence>
<dbReference type="GO" id="GO:0004674">
    <property type="term" value="F:protein serine/threonine kinase activity"/>
    <property type="evidence" value="ECO:0007669"/>
    <property type="project" value="UniProtKB-KW"/>
</dbReference>
<dbReference type="InterPro" id="IPR000719">
    <property type="entry name" value="Prot_kinase_dom"/>
</dbReference>
<dbReference type="PANTHER" id="PTHR24350">
    <property type="entry name" value="SERINE/THREONINE-PROTEIN KINASE IAL-RELATED"/>
    <property type="match status" value="1"/>
</dbReference>
<sequence length="440" mass="46026">MALELASDYTLHSAMAKNLVAVGDEIFACDATWFKHAQRAELCITDFGSSCATEPNKLVEARIGTRIYTAPEIYRAIDQANIVVPEGAAKPEPLLVGVKSDVFSVGVTLIEILTGKMPFYTPCKTEQEKSEVKNKIYAGLSKASCDLSNFSAQAQGTVGLLLTPDPDYRPSARTARNLGWFKQTEPRPEERRAYMRLEGRKNWLRKLQAEQDSARQRQQSSASTNIQPPLNVVTTRPDGVTSLHRPIDNSSGNNTGPNIKPTPSPKSTPSAISKATASTSGPPPGVTKSTAGPRKTNNAARPAPSAVDLSSPSVRSTSGAAPATLSAVTPSVNTGTSTKQPPVAPKKKPASNASSSGTVAAGKSGTGILNAVRTHATAIKKEKNNSTSTTGGHGTRAGTGTGAGAGASGESKKGTTSSHTRHTKPPNDDSGDRGHGHGKR</sequence>
<dbReference type="InterPro" id="IPR011009">
    <property type="entry name" value="Kinase-like_dom_sf"/>
</dbReference>
<feature type="compositionally biased region" description="Polar residues" evidence="6">
    <location>
        <begin position="224"/>
        <end position="234"/>
    </location>
</feature>
<dbReference type="SMART" id="SM00220">
    <property type="entry name" value="S_TKc"/>
    <property type="match status" value="1"/>
</dbReference>
<keyword evidence="9" id="KW-1185">Reference proteome</keyword>
<dbReference type="Gene3D" id="1.10.510.10">
    <property type="entry name" value="Transferase(Phosphotransferase) domain 1"/>
    <property type="match status" value="1"/>
</dbReference>
<feature type="region of interest" description="Disordered" evidence="6">
    <location>
        <begin position="209"/>
        <end position="440"/>
    </location>
</feature>
<keyword evidence="5" id="KW-0067">ATP-binding</keyword>
<feature type="compositionally biased region" description="Polar residues" evidence="6">
    <location>
        <begin position="308"/>
        <end position="319"/>
    </location>
</feature>
<dbReference type="InterPro" id="IPR030616">
    <property type="entry name" value="Aur-like"/>
</dbReference>
<evidence type="ECO:0000313" key="9">
    <source>
        <dbReference type="Proteomes" id="UP000217199"/>
    </source>
</evidence>
<dbReference type="InParanoid" id="A0A286UEH3"/>
<feature type="compositionally biased region" description="Polar residues" evidence="6">
    <location>
        <begin position="248"/>
        <end position="257"/>
    </location>
</feature>
<accession>A0A286UEH3</accession>
<keyword evidence="2" id="KW-0808">Transferase</keyword>
<dbReference type="Pfam" id="PF00069">
    <property type="entry name" value="Pkinase"/>
    <property type="match status" value="1"/>
</dbReference>
<evidence type="ECO:0000256" key="1">
    <source>
        <dbReference type="ARBA" id="ARBA00022527"/>
    </source>
</evidence>
<evidence type="ECO:0000259" key="7">
    <source>
        <dbReference type="PROSITE" id="PS50011"/>
    </source>
</evidence>
<protein>
    <submittedName>
        <fullName evidence="8">CAMK kinase</fullName>
    </submittedName>
</protein>
<feature type="compositionally biased region" description="Basic and acidic residues" evidence="6">
    <location>
        <begin position="425"/>
        <end position="440"/>
    </location>
</feature>
<feature type="compositionally biased region" description="Gly residues" evidence="6">
    <location>
        <begin position="391"/>
        <end position="407"/>
    </location>
</feature>
<comment type="caution">
    <text evidence="8">The sequence shown here is derived from an EMBL/GenBank/DDBJ whole genome shotgun (WGS) entry which is preliminary data.</text>
</comment>
<evidence type="ECO:0000313" key="8">
    <source>
        <dbReference type="EMBL" id="PAV18022.1"/>
    </source>
</evidence>
<dbReference type="PROSITE" id="PS50011">
    <property type="entry name" value="PROTEIN_KINASE_DOM"/>
    <property type="match status" value="1"/>
</dbReference>
<gene>
    <name evidence="8" type="ORF">PNOK_0650800</name>
</gene>
<dbReference type="GO" id="GO:0005524">
    <property type="term" value="F:ATP binding"/>
    <property type="evidence" value="ECO:0007669"/>
    <property type="project" value="UniProtKB-KW"/>
</dbReference>
<evidence type="ECO:0000256" key="3">
    <source>
        <dbReference type="ARBA" id="ARBA00022741"/>
    </source>
</evidence>
<feature type="domain" description="Protein kinase" evidence="7">
    <location>
        <begin position="1"/>
        <end position="181"/>
    </location>
</feature>
<dbReference type="Proteomes" id="UP000217199">
    <property type="component" value="Unassembled WGS sequence"/>
</dbReference>
<dbReference type="OrthoDB" id="688481at2759"/>
<keyword evidence="4 8" id="KW-0418">Kinase</keyword>
<evidence type="ECO:0000256" key="4">
    <source>
        <dbReference type="ARBA" id="ARBA00022777"/>
    </source>
</evidence>
<feature type="compositionally biased region" description="Polar residues" evidence="6">
    <location>
        <begin position="326"/>
        <end position="338"/>
    </location>
</feature>
<keyword evidence="1" id="KW-0723">Serine/threonine-protein kinase</keyword>
<dbReference type="SUPFAM" id="SSF56112">
    <property type="entry name" value="Protein kinase-like (PK-like)"/>
    <property type="match status" value="1"/>
</dbReference>
<proteinExistence type="predicted"/>
<organism evidence="8 9">
    <name type="scientific">Pyrrhoderma noxium</name>
    <dbReference type="NCBI Taxonomy" id="2282107"/>
    <lineage>
        <taxon>Eukaryota</taxon>
        <taxon>Fungi</taxon>
        <taxon>Dikarya</taxon>
        <taxon>Basidiomycota</taxon>
        <taxon>Agaricomycotina</taxon>
        <taxon>Agaricomycetes</taxon>
        <taxon>Hymenochaetales</taxon>
        <taxon>Hymenochaetaceae</taxon>
        <taxon>Pyrrhoderma</taxon>
    </lineage>
</organism>
<reference evidence="8 9" key="1">
    <citation type="journal article" date="2017" name="Mol. Ecol.">
        <title>Comparative and population genomic landscape of Phellinus noxius: A hypervariable fungus causing root rot in trees.</title>
        <authorList>
            <person name="Chung C.L."/>
            <person name="Lee T.J."/>
            <person name="Akiba M."/>
            <person name="Lee H.H."/>
            <person name="Kuo T.H."/>
            <person name="Liu D."/>
            <person name="Ke H.M."/>
            <person name="Yokoi T."/>
            <person name="Roa M.B."/>
            <person name="Lu M.J."/>
            <person name="Chang Y.Y."/>
            <person name="Ann P.J."/>
            <person name="Tsai J.N."/>
            <person name="Chen C.Y."/>
            <person name="Tzean S.S."/>
            <person name="Ota Y."/>
            <person name="Hattori T."/>
            <person name="Sahashi N."/>
            <person name="Liou R.F."/>
            <person name="Kikuchi T."/>
            <person name="Tsai I.J."/>
        </authorList>
    </citation>
    <scope>NUCLEOTIDE SEQUENCE [LARGE SCALE GENOMIC DNA]</scope>
    <source>
        <strain evidence="8 9">FFPRI411160</strain>
    </source>
</reference>
<feature type="compositionally biased region" description="Polar residues" evidence="6">
    <location>
        <begin position="287"/>
        <end position="299"/>
    </location>
</feature>
<dbReference type="STRING" id="2282107.A0A286UEH3"/>